<proteinExistence type="predicted"/>
<name>E5R3K9_ARTGP</name>
<accession>E5R3K9</accession>
<evidence type="ECO:0000313" key="2">
    <source>
        <dbReference type="EMBL" id="EFQ97133.1"/>
    </source>
</evidence>
<dbReference type="InParanoid" id="E5R3K9"/>
<evidence type="ECO:0000313" key="3">
    <source>
        <dbReference type="Proteomes" id="UP000002669"/>
    </source>
</evidence>
<dbReference type="GeneID" id="10031397"/>
<protein>
    <submittedName>
        <fullName evidence="2">Uncharacterized protein</fullName>
    </submittedName>
</protein>
<feature type="compositionally biased region" description="Low complexity" evidence="1">
    <location>
        <begin position="54"/>
        <end position="64"/>
    </location>
</feature>
<sequence length="116" mass="13251">MARLHVMETDVYSVYTGYTEVLGAGYRHDPTWDIVRPSCFLRMHEKHTKDTQHKSQTTSSSHVKLNTRKMHGGGKSRICLNVLCPSSKKPSLQERWRKSTLKGRIAFYGGNLRGCL</sequence>
<dbReference type="AlphaFoldDB" id="E5R3K9"/>
<feature type="region of interest" description="Disordered" evidence="1">
    <location>
        <begin position="46"/>
        <end position="67"/>
    </location>
</feature>
<dbReference type="RefSeq" id="XP_003176085.1">
    <property type="nucleotide sequence ID" value="XM_003176037.1"/>
</dbReference>
<dbReference type="HOGENOM" id="CLU_2096304_0_0_1"/>
<reference evidence="3" key="1">
    <citation type="journal article" date="2012" name="MBio">
        <title>Comparative genome analysis of Trichophyton rubrum and related dermatophytes reveals candidate genes involved in infection.</title>
        <authorList>
            <person name="Martinez D.A."/>
            <person name="Oliver B.G."/>
            <person name="Graeser Y."/>
            <person name="Goldberg J.M."/>
            <person name="Li W."/>
            <person name="Martinez-Rossi N.M."/>
            <person name="Monod M."/>
            <person name="Shelest E."/>
            <person name="Barton R.C."/>
            <person name="Birch E."/>
            <person name="Brakhage A.A."/>
            <person name="Chen Z."/>
            <person name="Gurr S.J."/>
            <person name="Heiman D."/>
            <person name="Heitman J."/>
            <person name="Kosti I."/>
            <person name="Rossi A."/>
            <person name="Saif S."/>
            <person name="Samalova M."/>
            <person name="Saunders C.W."/>
            <person name="Shea T."/>
            <person name="Summerbell R.C."/>
            <person name="Xu J."/>
            <person name="Young S."/>
            <person name="Zeng Q."/>
            <person name="Birren B.W."/>
            <person name="Cuomo C.A."/>
            <person name="White T.C."/>
        </authorList>
    </citation>
    <scope>NUCLEOTIDE SEQUENCE [LARGE SCALE GENOMIC DNA]</scope>
    <source>
        <strain evidence="3">ATCC MYA-4604 / CBS 118893</strain>
    </source>
</reference>
<gene>
    <name evidence="2" type="ORF">MGYG_00176</name>
</gene>
<evidence type="ECO:0000256" key="1">
    <source>
        <dbReference type="SAM" id="MobiDB-lite"/>
    </source>
</evidence>
<dbReference type="Proteomes" id="UP000002669">
    <property type="component" value="Unassembled WGS sequence"/>
</dbReference>
<keyword evidence="3" id="KW-1185">Reference proteome</keyword>
<dbReference type="VEuPathDB" id="FungiDB:MGYG_00176"/>
<organism evidence="3">
    <name type="scientific">Arthroderma gypseum (strain ATCC MYA-4604 / CBS 118893)</name>
    <name type="common">Microsporum gypseum</name>
    <dbReference type="NCBI Taxonomy" id="535722"/>
    <lineage>
        <taxon>Eukaryota</taxon>
        <taxon>Fungi</taxon>
        <taxon>Dikarya</taxon>
        <taxon>Ascomycota</taxon>
        <taxon>Pezizomycotina</taxon>
        <taxon>Eurotiomycetes</taxon>
        <taxon>Eurotiomycetidae</taxon>
        <taxon>Onygenales</taxon>
        <taxon>Arthrodermataceae</taxon>
        <taxon>Nannizzia</taxon>
    </lineage>
</organism>
<dbReference type="EMBL" id="DS989822">
    <property type="protein sequence ID" value="EFQ97133.1"/>
    <property type="molecule type" value="Genomic_DNA"/>
</dbReference>